<evidence type="ECO:0008006" key="3">
    <source>
        <dbReference type="Google" id="ProtNLM"/>
    </source>
</evidence>
<name>A0A2Z5G294_9BACT</name>
<dbReference type="Proteomes" id="UP000253606">
    <property type="component" value="Chromosome"/>
</dbReference>
<evidence type="ECO:0000313" key="1">
    <source>
        <dbReference type="EMBL" id="AXC13208.1"/>
    </source>
</evidence>
<dbReference type="KEGG" id="abas:ACPOL_3929"/>
<organism evidence="1 2">
    <name type="scientific">Acidisarcina polymorpha</name>
    <dbReference type="NCBI Taxonomy" id="2211140"/>
    <lineage>
        <taxon>Bacteria</taxon>
        <taxon>Pseudomonadati</taxon>
        <taxon>Acidobacteriota</taxon>
        <taxon>Terriglobia</taxon>
        <taxon>Terriglobales</taxon>
        <taxon>Acidobacteriaceae</taxon>
        <taxon>Acidisarcina</taxon>
    </lineage>
</organism>
<accession>A0A2Z5G294</accession>
<gene>
    <name evidence="1" type="ORF">ACPOL_3929</name>
</gene>
<evidence type="ECO:0000313" key="2">
    <source>
        <dbReference type="Proteomes" id="UP000253606"/>
    </source>
</evidence>
<reference evidence="1 2" key="1">
    <citation type="journal article" date="2018" name="Front. Microbiol.">
        <title>Hydrolytic Capabilities as a Key to Environmental Success: Chitinolytic and Cellulolytic Acidobacteria From Acidic Sub-arctic Soils and Boreal Peatlands.</title>
        <authorList>
            <person name="Belova S.E."/>
            <person name="Ravin N.V."/>
            <person name="Pankratov T.A."/>
            <person name="Rakitin A.L."/>
            <person name="Ivanova A.A."/>
            <person name="Beletsky A.V."/>
            <person name="Mardanov A.V."/>
            <person name="Sinninghe Damste J.S."/>
            <person name="Dedysh S.N."/>
        </authorList>
    </citation>
    <scope>NUCLEOTIDE SEQUENCE [LARGE SCALE GENOMIC DNA]</scope>
    <source>
        <strain evidence="1 2">SBC82</strain>
    </source>
</reference>
<protein>
    <recommendedName>
        <fullName evidence="3">Response regulator</fullName>
    </recommendedName>
</protein>
<proteinExistence type="predicted"/>
<keyword evidence="2" id="KW-1185">Reference proteome</keyword>
<dbReference type="EMBL" id="CP030840">
    <property type="protein sequence ID" value="AXC13208.1"/>
    <property type="molecule type" value="Genomic_DNA"/>
</dbReference>
<dbReference type="AlphaFoldDB" id="A0A2Z5G294"/>
<sequence length="180" mass="19696">MDHSYRVANGNLADGPPSTIEFRNGNGNGYHHETILPDPAPAPIRPDAPTRIFFFIEDLFFLAKIQETARKLGVKVGFLKADKDIVARLSGVPEDEKPSLIVFDLNNAGAKPLTLIPKIKAKLKRGTSVIGFLSHLQGDLKVKATEAGCDMVMPRSAFSQNLPNLLRRHGLEEELEAAEA</sequence>